<reference evidence="1 2" key="1">
    <citation type="submission" date="2019-11" db="EMBL/GenBank/DDBJ databases">
        <title>Phenotypic characterization of an OXA-22 and OXA-60 co-producing Ralstonia pickettii clinical strain.</title>
        <authorList>
            <person name="He F."/>
        </authorList>
    </citation>
    <scope>NUCLEOTIDE SEQUENCE [LARGE SCALE GENOMIC DNA]</scope>
    <source>
        <strain evidence="1 2">PSLESD1</strain>
    </source>
</reference>
<dbReference type="AlphaFoldDB" id="A0A7X2HJI6"/>
<name>A0A7X2HJI6_RALPI</name>
<dbReference type="EMBL" id="WJYN01000001">
    <property type="protein sequence ID" value="MRS97049.1"/>
    <property type="molecule type" value="Genomic_DNA"/>
</dbReference>
<sequence length="92" mass="9944">MAHRMLSFIRKAGLTHRISVRDDARPHAGIALHFGAITIASAAGSRNSSYLPQAAICSSTANAISIHMQAAARRHAIAPRLQLLRHADLVRQ</sequence>
<evidence type="ECO:0000313" key="1">
    <source>
        <dbReference type="EMBL" id="MRS97049.1"/>
    </source>
</evidence>
<comment type="caution">
    <text evidence="1">The sequence shown here is derived from an EMBL/GenBank/DDBJ whole genome shotgun (WGS) entry which is preliminary data.</text>
</comment>
<organism evidence="1 2">
    <name type="scientific">Ralstonia pickettii</name>
    <name type="common">Burkholderia pickettii</name>
    <dbReference type="NCBI Taxonomy" id="329"/>
    <lineage>
        <taxon>Bacteria</taxon>
        <taxon>Pseudomonadati</taxon>
        <taxon>Pseudomonadota</taxon>
        <taxon>Betaproteobacteria</taxon>
        <taxon>Burkholderiales</taxon>
        <taxon>Burkholderiaceae</taxon>
        <taxon>Ralstonia</taxon>
    </lineage>
</organism>
<accession>A0A7X2HJI6</accession>
<dbReference type="RefSeq" id="WP_139111030.1">
    <property type="nucleotide sequence ID" value="NZ_CP104382.1"/>
</dbReference>
<evidence type="ECO:0000313" key="2">
    <source>
        <dbReference type="Proteomes" id="UP000441032"/>
    </source>
</evidence>
<proteinExistence type="predicted"/>
<protein>
    <submittedName>
        <fullName evidence="1">Uncharacterized protein</fullName>
    </submittedName>
</protein>
<gene>
    <name evidence="1" type="ORF">GJQ57_00125</name>
</gene>
<dbReference type="Proteomes" id="UP000441032">
    <property type="component" value="Unassembled WGS sequence"/>
</dbReference>